<feature type="domain" description="Leucine-binding protein" evidence="3">
    <location>
        <begin position="37"/>
        <end position="236"/>
    </location>
</feature>
<evidence type="ECO:0000256" key="1">
    <source>
        <dbReference type="ARBA" id="ARBA00010062"/>
    </source>
</evidence>
<name>A0A975B778_9BACT</name>
<dbReference type="InterPro" id="IPR028081">
    <property type="entry name" value="Leu-bd"/>
</dbReference>
<dbReference type="EMBL" id="CP061799">
    <property type="protein sequence ID" value="QTA80058.1"/>
    <property type="molecule type" value="Genomic_DNA"/>
</dbReference>
<evidence type="ECO:0000313" key="5">
    <source>
        <dbReference type="Proteomes" id="UP000663720"/>
    </source>
</evidence>
<keyword evidence="5" id="KW-1185">Reference proteome</keyword>
<gene>
    <name evidence="4" type="ORF">dnl_23440</name>
</gene>
<dbReference type="AlphaFoldDB" id="A0A975B778"/>
<dbReference type="Pfam" id="PF13458">
    <property type="entry name" value="Peripla_BP_6"/>
    <property type="match status" value="1"/>
</dbReference>
<dbReference type="SUPFAM" id="SSF53822">
    <property type="entry name" value="Periplasmic binding protein-like I"/>
    <property type="match status" value="1"/>
</dbReference>
<dbReference type="Gene3D" id="3.40.50.2300">
    <property type="match status" value="2"/>
</dbReference>
<dbReference type="RefSeq" id="WP_207691735.1">
    <property type="nucleotide sequence ID" value="NZ_CP061799.1"/>
</dbReference>
<evidence type="ECO:0000256" key="2">
    <source>
        <dbReference type="ARBA" id="ARBA00022729"/>
    </source>
</evidence>
<dbReference type="KEGG" id="dli:dnl_23440"/>
<organism evidence="4 5">
    <name type="scientific">Desulfonema limicola</name>
    <dbReference type="NCBI Taxonomy" id="45656"/>
    <lineage>
        <taxon>Bacteria</taxon>
        <taxon>Pseudomonadati</taxon>
        <taxon>Thermodesulfobacteriota</taxon>
        <taxon>Desulfobacteria</taxon>
        <taxon>Desulfobacterales</taxon>
        <taxon>Desulfococcaceae</taxon>
        <taxon>Desulfonema</taxon>
    </lineage>
</organism>
<dbReference type="Proteomes" id="UP000663720">
    <property type="component" value="Chromosome"/>
</dbReference>
<sequence length="257" mass="28126">MIKWFVKEKWQGSGTPRIGIMAADVPSWRILSKPGMMDNYIRSVGGELAGIEFIPLVTPDLSTTIGKLVMGKKANALILIGTSSQTVVLAKSMKQMGIDPQKTTVLCNISAWDETLFKSVPLEIEGFYGEVHTVLPDENAPGMARVREVAALAGRTSEEIVVNYINGVIGSMVLETAVRNALEKHGYEKVAGSGEYIRNEIHTLKPFDPLGLTAPVGVLHPDQPYFYNHARIVKASKGKFIEAGKWISIDRIQGSME</sequence>
<comment type="similarity">
    <text evidence="1">Belongs to the leucine-binding protein family.</text>
</comment>
<evidence type="ECO:0000259" key="3">
    <source>
        <dbReference type="Pfam" id="PF13458"/>
    </source>
</evidence>
<reference evidence="4" key="1">
    <citation type="journal article" date="2021" name="Microb. Physiol.">
        <title>Proteogenomic Insights into the Physiology of Marine, Sulfate-Reducing, Filamentous Desulfonema limicola and Desulfonema magnum.</title>
        <authorList>
            <person name="Schnaars V."/>
            <person name="Wohlbrand L."/>
            <person name="Scheve S."/>
            <person name="Hinrichs C."/>
            <person name="Reinhardt R."/>
            <person name="Rabus R."/>
        </authorList>
    </citation>
    <scope>NUCLEOTIDE SEQUENCE</scope>
    <source>
        <strain evidence="4">5ac10</strain>
    </source>
</reference>
<protein>
    <submittedName>
        <fullName evidence="4">Periplasmic binding protein domain-containing protein</fullName>
    </submittedName>
</protein>
<keyword evidence="2" id="KW-0732">Signal</keyword>
<proteinExistence type="inferred from homology"/>
<dbReference type="InterPro" id="IPR028082">
    <property type="entry name" value="Peripla_BP_I"/>
</dbReference>
<accession>A0A975B778</accession>
<evidence type="ECO:0000313" key="4">
    <source>
        <dbReference type="EMBL" id="QTA80058.1"/>
    </source>
</evidence>